<evidence type="ECO:0000313" key="7">
    <source>
        <dbReference type="EMBL" id="TPX42492.1"/>
    </source>
</evidence>
<dbReference type="Proteomes" id="UP000320475">
    <property type="component" value="Unassembled WGS sequence"/>
</dbReference>
<feature type="active site" description="Phosphocysteine intermediate" evidence="2">
    <location>
        <position position="339"/>
    </location>
</feature>
<feature type="binding site" evidence="3">
    <location>
        <begin position="278"/>
        <end position="279"/>
    </location>
    <ligand>
        <name>substrate</name>
    </ligand>
</feature>
<sequence length="691" mass="75851">MEIQYKVTDVALDRGRNPRTFGTLSLWPSHLQFVPSDGGSDLTITYCSMATIDKKIATFCSGMTFFPIFISTRSFINVRLYLNGDQVAFNVFSILAKSINVVSLDQLYAFSYLPTSHYTAHGWDVFDVEEEYRRMGVGSRTDAWRISRVNEHYEFAHTYPRLLVVPAKISDNVLKHTAKFRSKARIPALSYLHKFNMVSITRSSQPMVGLRNNRSVQDEKLVECIFGSTNVAPANGKYNLIIDARPILNVAGQRAMGAGTESMENYRGCRLELMNIENIHVIRDSMHKLVDAVQSSDGFVSKDRLEKTGWLRHVRNLVDASLKIVQHVHLYNAHVLVHCSDGWDRTAQLTSLAQICLDSYYRTIKGLATLVEKEWCAFGHKFRDRCGHLCMDAAHGGASEAGGMRGLIGKTKSSAGAASVSVDSLYTTTGSSSSLPGRSASGGDCLYQIWTQFPTQFEYSDKLLIALADAVYSCQFGNFIFNCERERNMFGIAVDSNQFLTLHESSHSVWSHILSNASEYKNPSYIVSSDNLSVVGAGGGVVSSLGEPGTVSDDGAILYPTTADLKLFYTLYARDCGSTLTGGSESLVRSSSNSGNRGSRLKSVVKDTSSNNDNWTSGAVSLVESLTGFTISTASSLSSPTTSTSVDITPSHEGALSNRKYQQGEEPRVMSRIPSENTAAPGDKIWDPLTS</sequence>
<dbReference type="GO" id="GO:0046856">
    <property type="term" value="P:phosphatidylinositol dephosphorylation"/>
    <property type="evidence" value="ECO:0007669"/>
    <property type="project" value="TreeGrafter"/>
</dbReference>
<feature type="domain" description="Myotubularin phosphatase" evidence="5">
    <location>
        <begin position="122"/>
        <end position="572"/>
    </location>
</feature>
<proteinExistence type="inferred from homology"/>
<keyword evidence="8" id="KW-1185">Reference proteome</keyword>
<dbReference type="VEuPathDB" id="FungiDB:SeMB42_g05107"/>
<dbReference type="OrthoDB" id="271628at2759"/>
<comment type="similarity">
    <text evidence="1">Belongs to the protein-tyrosine phosphatase family. Non-receptor class myotubularin subfamily.</text>
</comment>
<dbReference type="InterPro" id="IPR048994">
    <property type="entry name" value="PH-GRAM_MTMR6-9"/>
</dbReference>
<feature type="compositionally biased region" description="Low complexity" evidence="4">
    <location>
        <begin position="583"/>
        <end position="602"/>
    </location>
</feature>
<dbReference type="InterPro" id="IPR016130">
    <property type="entry name" value="Tyr_Pase_AS"/>
</dbReference>
<dbReference type="InterPro" id="IPR030564">
    <property type="entry name" value="Myotubularin"/>
</dbReference>
<evidence type="ECO:0000256" key="3">
    <source>
        <dbReference type="PIRSR" id="PIRSR630564-2"/>
    </source>
</evidence>
<dbReference type="EMBL" id="QEAN01000230">
    <property type="protein sequence ID" value="TPX42492.1"/>
    <property type="molecule type" value="Genomic_DNA"/>
</dbReference>
<dbReference type="Pfam" id="PF21098">
    <property type="entry name" value="PH-GRAM_MTMR6-like"/>
    <property type="match status" value="1"/>
</dbReference>
<protein>
    <recommendedName>
        <fullName evidence="5">Myotubularin phosphatase domain-containing protein</fullName>
    </recommendedName>
</protein>
<feature type="compositionally biased region" description="Low complexity" evidence="4">
    <location>
        <begin position="633"/>
        <end position="645"/>
    </location>
</feature>
<accession>A0A507CTI7</accession>
<dbReference type="EMBL" id="QEAM01000304">
    <property type="protein sequence ID" value="TPX41754.1"/>
    <property type="molecule type" value="Genomic_DNA"/>
</dbReference>
<dbReference type="Gene3D" id="2.30.29.30">
    <property type="entry name" value="Pleckstrin-homology domain (PH domain)/Phosphotyrosine-binding domain (PTB)"/>
    <property type="match status" value="1"/>
</dbReference>
<organism evidence="7 8">
    <name type="scientific">Synchytrium endobioticum</name>
    <dbReference type="NCBI Taxonomy" id="286115"/>
    <lineage>
        <taxon>Eukaryota</taxon>
        <taxon>Fungi</taxon>
        <taxon>Fungi incertae sedis</taxon>
        <taxon>Chytridiomycota</taxon>
        <taxon>Chytridiomycota incertae sedis</taxon>
        <taxon>Chytridiomycetes</taxon>
        <taxon>Synchytriales</taxon>
        <taxon>Synchytriaceae</taxon>
        <taxon>Synchytrium</taxon>
    </lineage>
</organism>
<evidence type="ECO:0000313" key="8">
    <source>
        <dbReference type="Proteomes" id="UP000317494"/>
    </source>
</evidence>
<feature type="binding site" evidence="3">
    <location>
        <begin position="339"/>
        <end position="345"/>
    </location>
    <ligand>
        <name>substrate</name>
    </ligand>
</feature>
<gene>
    <name evidence="6" type="ORF">SeLEV6574_g05936</name>
    <name evidence="7" type="ORF">SeMB42_g05107</name>
</gene>
<evidence type="ECO:0000256" key="4">
    <source>
        <dbReference type="SAM" id="MobiDB-lite"/>
    </source>
</evidence>
<dbReference type="GO" id="GO:0004438">
    <property type="term" value="F:phosphatidylinositol-3-phosphate phosphatase activity"/>
    <property type="evidence" value="ECO:0007669"/>
    <property type="project" value="TreeGrafter"/>
</dbReference>
<reference evidence="8 9" key="1">
    <citation type="journal article" date="2019" name="Sci. Rep.">
        <title>Comparative genomics of chytrid fungi reveal insights into the obligate biotrophic and pathogenic lifestyle of Synchytrium endobioticum.</title>
        <authorList>
            <person name="van de Vossenberg B.T.L.H."/>
            <person name="Warris S."/>
            <person name="Nguyen H.D.T."/>
            <person name="van Gent-Pelzer M.P.E."/>
            <person name="Joly D.L."/>
            <person name="van de Geest H.C."/>
            <person name="Bonants P.J.M."/>
            <person name="Smith D.S."/>
            <person name="Levesque C.A."/>
            <person name="van der Lee T.A.J."/>
        </authorList>
    </citation>
    <scope>NUCLEOTIDE SEQUENCE [LARGE SCALE GENOMIC DNA]</scope>
    <source>
        <strain evidence="6 9">LEV6574</strain>
        <strain evidence="7 8">MB42</strain>
    </source>
</reference>
<dbReference type="PANTHER" id="PTHR10807:SF128">
    <property type="entry name" value="PHOSPHATIDYLINOSITOL-3,5-BISPHOSPHATE 3-PHOSPHATASE"/>
    <property type="match status" value="1"/>
</dbReference>
<dbReference type="InterPro" id="IPR010569">
    <property type="entry name" value="Myotubularin-like_Pase_dom"/>
</dbReference>
<evidence type="ECO:0000259" key="5">
    <source>
        <dbReference type="PROSITE" id="PS51339"/>
    </source>
</evidence>
<dbReference type="SUPFAM" id="SSF52799">
    <property type="entry name" value="(Phosphotyrosine protein) phosphatases II"/>
    <property type="match status" value="1"/>
</dbReference>
<dbReference type="GO" id="GO:0016020">
    <property type="term" value="C:membrane"/>
    <property type="evidence" value="ECO:0007669"/>
    <property type="project" value="TreeGrafter"/>
</dbReference>
<evidence type="ECO:0000313" key="6">
    <source>
        <dbReference type="EMBL" id="TPX41754.1"/>
    </source>
</evidence>
<name>A0A507CTI7_9FUNG</name>
<dbReference type="STRING" id="286115.A0A507CTI7"/>
<dbReference type="PROSITE" id="PS00383">
    <property type="entry name" value="TYR_PHOSPHATASE_1"/>
    <property type="match status" value="1"/>
</dbReference>
<dbReference type="InterPro" id="IPR011993">
    <property type="entry name" value="PH-like_dom_sf"/>
</dbReference>
<dbReference type="PANTHER" id="PTHR10807">
    <property type="entry name" value="MYOTUBULARIN-RELATED"/>
    <property type="match status" value="1"/>
</dbReference>
<feature type="region of interest" description="Disordered" evidence="4">
    <location>
        <begin position="583"/>
        <end position="611"/>
    </location>
</feature>
<evidence type="ECO:0000256" key="2">
    <source>
        <dbReference type="PIRSR" id="PIRSR630564-1"/>
    </source>
</evidence>
<feature type="region of interest" description="Disordered" evidence="4">
    <location>
        <begin position="633"/>
        <end position="691"/>
    </location>
</feature>
<dbReference type="AlphaFoldDB" id="A0A507CTI7"/>
<dbReference type="PROSITE" id="PS51339">
    <property type="entry name" value="PPASE_MYOTUBULARIN"/>
    <property type="match status" value="1"/>
</dbReference>
<evidence type="ECO:0000256" key="1">
    <source>
        <dbReference type="ARBA" id="ARBA00007471"/>
    </source>
</evidence>
<dbReference type="GO" id="GO:0005737">
    <property type="term" value="C:cytoplasm"/>
    <property type="evidence" value="ECO:0007669"/>
    <property type="project" value="TreeGrafter"/>
</dbReference>
<comment type="caution">
    <text evidence="7">The sequence shown here is derived from an EMBL/GenBank/DDBJ whole genome shotgun (WGS) entry which is preliminary data.</text>
</comment>
<dbReference type="Proteomes" id="UP000317494">
    <property type="component" value="Unassembled WGS sequence"/>
</dbReference>
<dbReference type="Pfam" id="PF06602">
    <property type="entry name" value="Myotub-related"/>
    <property type="match status" value="1"/>
</dbReference>
<evidence type="ECO:0000313" key="9">
    <source>
        <dbReference type="Proteomes" id="UP000320475"/>
    </source>
</evidence>
<dbReference type="InterPro" id="IPR029021">
    <property type="entry name" value="Prot-tyrosine_phosphatase-like"/>
</dbReference>